<evidence type="ECO:0000256" key="5">
    <source>
        <dbReference type="ARBA" id="ARBA00022490"/>
    </source>
</evidence>
<dbReference type="InterPro" id="IPR054728">
    <property type="entry name" value="RsmB-like_ferredoxin"/>
</dbReference>
<dbReference type="SUPFAM" id="SSF48013">
    <property type="entry name" value="NusB-like"/>
    <property type="match status" value="1"/>
</dbReference>
<dbReference type="PROSITE" id="PS01153">
    <property type="entry name" value="NOL1_NOP2_SUN"/>
    <property type="match status" value="1"/>
</dbReference>
<dbReference type="InterPro" id="IPR018314">
    <property type="entry name" value="RsmB/NOL1/NOP2-like_CS"/>
</dbReference>
<dbReference type="Pfam" id="PF01029">
    <property type="entry name" value="NusB"/>
    <property type="match status" value="1"/>
</dbReference>
<keyword evidence="7 14" id="KW-0489">Methyltransferase</keyword>
<dbReference type="InterPro" id="IPR029063">
    <property type="entry name" value="SAM-dependent_MTases_sf"/>
</dbReference>
<evidence type="ECO:0000256" key="3">
    <source>
        <dbReference type="ARBA" id="ARBA00007494"/>
    </source>
</evidence>
<dbReference type="InterPro" id="IPR049560">
    <property type="entry name" value="MeTrfase_RsmB-F_NOP2_cat"/>
</dbReference>
<evidence type="ECO:0000256" key="15">
    <source>
        <dbReference type="SAM" id="MobiDB-lite"/>
    </source>
</evidence>
<keyword evidence="9 14" id="KW-0949">S-adenosyl-L-methionine</keyword>
<keyword evidence="5" id="KW-0963">Cytoplasm</keyword>
<protein>
    <recommendedName>
        <fullName evidence="4">16S rRNA (cytosine(967)-C(5))-methyltransferase</fullName>
        <ecNumber evidence="4">2.1.1.176</ecNumber>
    </recommendedName>
    <alternativeName>
        <fullName evidence="11">16S rRNA m5C967 methyltransferase</fullName>
    </alternativeName>
    <alternativeName>
        <fullName evidence="12">rRNA (cytosine-C(5)-)-methyltransferase RsmB</fullName>
    </alternativeName>
</protein>
<dbReference type="EMBL" id="FXAE01000009">
    <property type="protein sequence ID" value="SMF11282.1"/>
    <property type="molecule type" value="Genomic_DNA"/>
</dbReference>
<evidence type="ECO:0000259" key="16">
    <source>
        <dbReference type="PROSITE" id="PS51686"/>
    </source>
</evidence>
<sequence length="506" mass="54588">MSGTEKRPGSGSGGGKGPGTGAKTAGQASRSEGVNKPSGTPSSRGGGRNQTAASARSVALEVLTAVEQEGAYSNLLLNGALQRSGLTGPDAGLATELVYGTIQRLNTIDYFLEQFVTKGLAKLAPWVRNLLRLSFYQLQYLDRIPPHAAVNEAVNLAKRKGHQGISGMVNGVLRNVLRRKEELHLPEGLAPVQRIALEHSHPEWMVALWIRQYGESAAEAICRANNEPPSVSVRVNRTRASRDEVLRLMEEQGLRASASPISPDGIVVHSGGNMALTFWYREGLISVQDESSMLVAEALDPQPGMNVLDCCAAPGGKTCHIAEIMKGRGRVLANDIHPHKAKLIEDHAKRLGLDNVDTLSGDALKLAERLEAASFDRILLDAPCSGLGVIRRKPDLKWAKTPEDITEITGIQNALLDSVSGLLKPGGLLVYSTCTIEPRENAEMVASFLSRHPEFELADELISWEERGALAAAAGRVEAGLQILPQDAHSDGFYIVRLRRKLIEKN</sequence>
<dbReference type="RefSeq" id="WP_085278653.1">
    <property type="nucleotide sequence ID" value="NZ_FXAE01000009.1"/>
</dbReference>
<feature type="active site" description="Nucleophile" evidence="14">
    <location>
        <position position="434"/>
    </location>
</feature>
<name>A0ABY1LV80_9BACL</name>
<evidence type="ECO:0000256" key="10">
    <source>
        <dbReference type="ARBA" id="ARBA00022884"/>
    </source>
</evidence>
<organism evidence="17 18">
    <name type="scientific">Paenibacillus barengoltzii J12</name>
    <dbReference type="NCBI Taxonomy" id="935846"/>
    <lineage>
        <taxon>Bacteria</taxon>
        <taxon>Bacillati</taxon>
        <taxon>Bacillota</taxon>
        <taxon>Bacilli</taxon>
        <taxon>Bacillales</taxon>
        <taxon>Paenibacillaceae</taxon>
        <taxon>Paenibacillus</taxon>
    </lineage>
</organism>
<proteinExistence type="inferred from homology"/>
<dbReference type="Gene3D" id="3.30.70.1170">
    <property type="entry name" value="Sun protein, domain 3"/>
    <property type="match status" value="1"/>
</dbReference>
<dbReference type="InterPro" id="IPR001678">
    <property type="entry name" value="MeTrfase_RsmB-F_NOP2_dom"/>
</dbReference>
<dbReference type="CDD" id="cd02440">
    <property type="entry name" value="AdoMet_MTases"/>
    <property type="match status" value="1"/>
</dbReference>
<comment type="catalytic activity">
    <reaction evidence="13">
        <text>cytidine(967) in 16S rRNA + S-adenosyl-L-methionine = 5-methylcytidine(967) in 16S rRNA + S-adenosyl-L-homocysteine + H(+)</text>
        <dbReference type="Rhea" id="RHEA:42748"/>
        <dbReference type="Rhea" id="RHEA-COMP:10219"/>
        <dbReference type="Rhea" id="RHEA-COMP:10220"/>
        <dbReference type="ChEBI" id="CHEBI:15378"/>
        <dbReference type="ChEBI" id="CHEBI:57856"/>
        <dbReference type="ChEBI" id="CHEBI:59789"/>
        <dbReference type="ChEBI" id="CHEBI:74483"/>
        <dbReference type="ChEBI" id="CHEBI:82748"/>
        <dbReference type="EC" id="2.1.1.176"/>
    </reaction>
</comment>
<comment type="caution">
    <text evidence="17">The sequence shown here is derived from an EMBL/GenBank/DDBJ whole genome shotgun (WGS) entry which is preliminary data.</text>
</comment>
<evidence type="ECO:0000256" key="12">
    <source>
        <dbReference type="ARBA" id="ARBA00031088"/>
    </source>
</evidence>
<feature type="binding site" evidence="14">
    <location>
        <position position="362"/>
    </location>
    <ligand>
        <name>S-adenosyl-L-methionine</name>
        <dbReference type="ChEBI" id="CHEBI:59789"/>
    </ligand>
</feature>
<dbReference type="PANTHER" id="PTHR22807:SF53">
    <property type="entry name" value="RIBOSOMAL RNA SMALL SUBUNIT METHYLTRANSFERASE B-RELATED"/>
    <property type="match status" value="1"/>
</dbReference>
<dbReference type="Proteomes" id="UP000192939">
    <property type="component" value="Unassembled WGS sequence"/>
</dbReference>
<dbReference type="Gene3D" id="3.40.50.150">
    <property type="entry name" value="Vaccinia Virus protein VP39"/>
    <property type="match status" value="1"/>
</dbReference>
<dbReference type="Pfam" id="PF01189">
    <property type="entry name" value="Methyltr_RsmB-F"/>
    <property type="match status" value="1"/>
</dbReference>
<dbReference type="Gene3D" id="1.10.940.10">
    <property type="entry name" value="NusB-like"/>
    <property type="match status" value="1"/>
</dbReference>
<feature type="binding site" evidence="14">
    <location>
        <position position="335"/>
    </location>
    <ligand>
        <name>S-adenosyl-L-methionine</name>
        <dbReference type="ChEBI" id="CHEBI:59789"/>
    </ligand>
</feature>
<evidence type="ECO:0000256" key="7">
    <source>
        <dbReference type="ARBA" id="ARBA00022603"/>
    </source>
</evidence>
<comment type="subcellular location">
    <subcellularLocation>
        <location evidence="2">Cytoplasm</location>
    </subcellularLocation>
</comment>
<keyword evidence="8 14" id="KW-0808">Transferase</keyword>
<dbReference type="EC" id="2.1.1.176" evidence="4"/>
<evidence type="ECO:0000313" key="17">
    <source>
        <dbReference type="EMBL" id="SMF11282.1"/>
    </source>
</evidence>
<keyword evidence="18" id="KW-1185">Reference proteome</keyword>
<evidence type="ECO:0000256" key="1">
    <source>
        <dbReference type="ARBA" id="ARBA00002724"/>
    </source>
</evidence>
<feature type="binding site" evidence="14">
    <location>
        <begin position="311"/>
        <end position="317"/>
    </location>
    <ligand>
        <name>S-adenosyl-L-methionine</name>
        <dbReference type="ChEBI" id="CHEBI:59789"/>
    </ligand>
</feature>
<dbReference type="PRINTS" id="PR02008">
    <property type="entry name" value="RCMTFAMILY"/>
</dbReference>
<evidence type="ECO:0000256" key="2">
    <source>
        <dbReference type="ARBA" id="ARBA00004496"/>
    </source>
</evidence>
<evidence type="ECO:0000256" key="14">
    <source>
        <dbReference type="PROSITE-ProRule" id="PRU01023"/>
    </source>
</evidence>
<dbReference type="Pfam" id="PF22458">
    <property type="entry name" value="RsmF-B_ferredox"/>
    <property type="match status" value="1"/>
</dbReference>
<dbReference type="PANTHER" id="PTHR22807">
    <property type="entry name" value="NOP2 YEAST -RELATED NOL1/NOP2/FMU SUN DOMAIN-CONTAINING"/>
    <property type="match status" value="1"/>
</dbReference>
<dbReference type="InterPro" id="IPR004573">
    <property type="entry name" value="rRNA_ssu_MeTfrase_B"/>
</dbReference>
<comment type="similarity">
    <text evidence="3 14">Belongs to the class I-like SAM-binding methyltransferase superfamily. RsmB/NOP family.</text>
</comment>
<feature type="domain" description="SAM-dependent MTase RsmB/NOP-type" evidence="16">
    <location>
        <begin position="221"/>
        <end position="501"/>
    </location>
</feature>
<dbReference type="NCBIfam" id="TIGR00563">
    <property type="entry name" value="rsmB"/>
    <property type="match status" value="1"/>
</dbReference>
<evidence type="ECO:0000256" key="8">
    <source>
        <dbReference type="ARBA" id="ARBA00022679"/>
    </source>
</evidence>
<reference evidence="17 18" key="1">
    <citation type="submission" date="2017-04" db="EMBL/GenBank/DDBJ databases">
        <authorList>
            <person name="Varghese N."/>
            <person name="Submissions S."/>
        </authorList>
    </citation>
    <scope>NUCLEOTIDE SEQUENCE [LARGE SCALE GENOMIC DNA]</scope>
    <source>
        <strain evidence="17 18">J12</strain>
    </source>
</reference>
<dbReference type="SUPFAM" id="SSF53335">
    <property type="entry name" value="S-adenosyl-L-methionine-dependent methyltransferases"/>
    <property type="match status" value="1"/>
</dbReference>
<dbReference type="CDD" id="cd00620">
    <property type="entry name" value="Methyltransferase_Sun"/>
    <property type="match status" value="1"/>
</dbReference>
<dbReference type="NCBIfam" id="NF011494">
    <property type="entry name" value="PRK14902.1"/>
    <property type="match status" value="1"/>
</dbReference>
<evidence type="ECO:0000256" key="9">
    <source>
        <dbReference type="ARBA" id="ARBA00022691"/>
    </source>
</evidence>
<gene>
    <name evidence="17" type="ORF">SAMN02744124_01371</name>
</gene>
<dbReference type="InterPro" id="IPR048019">
    <property type="entry name" value="RsmB-like_N"/>
</dbReference>
<dbReference type="InterPro" id="IPR023267">
    <property type="entry name" value="RCMT"/>
</dbReference>
<evidence type="ECO:0000313" key="18">
    <source>
        <dbReference type="Proteomes" id="UP000192939"/>
    </source>
</evidence>
<evidence type="ECO:0000256" key="4">
    <source>
        <dbReference type="ARBA" id="ARBA00012140"/>
    </source>
</evidence>
<feature type="binding site" evidence="14">
    <location>
        <position position="381"/>
    </location>
    <ligand>
        <name>S-adenosyl-L-methionine</name>
        <dbReference type="ChEBI" id="CHEBI:59789"/>
    </ligand>
</feature>
<evidence type="ECO:0000256" key="11">
    <source>
        <dbReference type="ARBA" id="ARBA00030399"/>
    </source>
</evidence>
<feature type="region of interest" description="Disordered" evidence="15">
    <location>
        <begin position="1"/>
        <end position="53"/>
    </location>
</feature>
<feature type="compositionally biased region" description="Gly residues" evidence="15">
    <location>
        <begin position="10"/>
        <end position="20"/>
    </location>
</feature>
<evidence type="ECO:0000256" key="13">
    <source>
        <dbReference type="ARBA" id="ARBA00047283"/>
    </source>
</evidence>
<accession>A0ABY1LV80</accession>
<dbReference type="InterPro" id="IPR035926">
    <property type="entry name" value="NusB-like_sf"/>
</dbReference>
<comment type="function">
    <text evidence="1">Specifically methylates the cytosine at position 967 (m5C967) of 16S rRNA.</text>
</comment>
<keyword evidence="6" id="KW-0698">rRNA processing</keyword>
<dbReference type="PROSITE" id="PS51686">
    <property type="entry name" value="SAM_MT_RSMB_NOP"/>
    <property type="match status" value="1"/>
</dbReference>
<keyword evidence="10 14" id="KW-0694">RNA-binding</keyword>
<dbReference type="InterPro" id="IPR006027">
    <property type="entry name" value="NusB_RsmB_TIM44"/>
</dbReference>
<evidence type="ECO:0000256" key="6">
    <source>
        <dbReference type="ARBA" id="ARBA00022552"/>
    </source>
</evidence>